<gene>
    <name evidence="4" type="ORF">MNOR_LOCUS40749</name>
</gene>
<accession>A0AAV2SRA3</accession>
<dbReference type="FunFam" id="2.40.10.10:FF:000068">
    <property type="entry name" value="transmembrane protease serine 2"/>
    <property type="match status" value="1"/>
</dbReference>
<dbReference type="EMBL" id="CAXKWB010130888">
    <property type="protein sequence ID" value="CAL4242145.1"/>
    <property type="molecule type" value="Genomic_DNA"/>
</dbReference>
<sequence>VLIEFLVELDLSILFPTPGPIPSIKATCNGALVDESHVITSASCLPGYSFLKGSSDSVRVILGDHDILDSDDTEIINTTVSKITFPWSYSNFELTDNIAVLTLSEPVTFNDTIRPVCLPVS</sequence>
<dbReference type="Pfam" id="PF00089">
    <property type="entry name" value="Trypsin"/>
    <property type="match status" value="1"/>
</dbReference>
<dbReference type="SUPFAM" id="SSF50494">
    <property type="entry name" value="Trypsin-like serine proteases"/>
    <property type="match status" value="1"/>
</dbReference>
<evidence type="ECO:0000259" key="3">
    <source>
        <dbReference type="PROSITE" id="PS50240"/>
    </source>
</evidence>
<dbReference type="PROSITE" id="PS50240">
    <property type="entry name" value="TRYPSIN_DOM"/>
    <property type="match status" value="1"/>
</dbReference>
<dbReference type="Proteomes" id="UP001497623">
    <property type="component" value="Unassembled WGS sequence"/>
</dbReference>
<dbReference type="InterPro" id="IPR043504">
    <property type="entry name" value="Peptidase_S1_PA_chymotrypsin"/>
</dbReference>
<name>A0AAV2SRA3_MEGNR</name>
<keyword evidence="1" id="KW-1015">Disulfide bond</keyword>
<feature type="non-terminal residue" evidence="4">
    <location>
        <position position="1"/>
    </location>
</feature>
<reference evidence="4 5" key="1">
    <citation type="submission" date="2024-05" db="EMBL/GenBank/DDBJ databases">
        <authorList>
            <person name="Wallberg A."/>
        </authorList>
    </citation>
    <scope>NUCLEOTIDE SEQUENCE [LARGE SCALE GENOMIC DNA]</scope>
</reference>
<proteinExistence type="inferred from homology"/>
<feature type="domain" description="Peptidase S1" evidence="3">
    <location>
        <begin position="13"/>
        <end position="121"/>
    </location>
</feature>
<protein>
    <recommendedName>
        <fullName evidence="3">Peptidase S1 domain-containing protein</fullName>
    </recommendedName>
</protein>
<comment type="similarity">
    <text evidence="2">Belongs to the peptidase S1 family. CLIP subfamily.</text>
</comment>
<keyword evidence="5" id="KW-1185">Reference proteome</keyword>
<dbReference type="InterPro" id="IPR009003">
    <property type="entry name" value="Peptidase_S1_PA"/>
</dbReference>
<dbReference type="Gene3D" id="2.40.10.10">
    <property type="entry name" value="Trypsin-like serine proteases"/>
    <property type="match status" value="1"/>
</dbReference>
<dbReference type="InterPro" id="IPR051487">
    <property type="entry name" value="Ser/Thr_Proteases_Immune/Dev"/>
</dbReference>
<comment type="caution">
    <text evidence="4">The sequence shown here is derived from an EMBL/GenBank/DDBJ whole genome shotgun (WGS) entry which is preliminary data.</text>
</comment>
<dbReference type="GO" id="GO:0004252">
    <property type="term" value="F:serine-type endopeptidase activity"/>
    <property type="evidence" value="ECO:0007669"/>
    <property type="project" value="InterPro"/>
</dbReference>
<dbReference type="InterPro" id="IPR001254">
    <property type="entry name" value="Trypsin_dom"/>
</dbReference>
<evidence type="ECO:0000313" key="4">
    <source>
        <dbReference type="EMBL" id="CAL4242145.1"/>
    </source>
</evidence>
<dbReference type="GO" id="GO:0006508">
    <property type="term" value="P:proteolysis"/>
    <property type="evidence" value="ECO:0007669"/>
    <property type="project" value="InterPro"/>
</dbReference>
<organism evidence="4 5">
    <name type="scientific">Meganyctiphanes norvegica</name>
    <name type="common">Northern krill</name>
    <name type="synonym">Thysanopoda norvegica</name>
    <dbReference type="NCBI Taxonomy" id="48144"/>
    <lineage>
        <taxon>Eukaryota</taxon>
        <taxon>Metazoa</taxon>
        <taxon>Ecdysozoa</taxon>
        <taxon>Arthropoda</taxon>
        <taxon>Crustacea</taxon>
        <taxon>Multicrustacea</taxon>
        <taxon>Malacostraca</taxon>
        <taxon>Eumalacostraca</taxon>
        <taxon>Eucarida</taxon>
        <taxon>Euphausiacea</taxon>
        <taxon>Euphausiidae</taxon>
        <taxon>Meganyctiphanes</taxon>
    </lineage>
</organism>
<dbReference type="AlphaFoldDB" id="A0AAV2SRA3"/>
<feature type="non-terminal residue" evidence="4">
    <location>
        <position position="121"/>
    </location>
</feature>
<dbReference type="PANTHER" id="PTHR24256">
    <property type="entry name" value="TRYPTASE-RELATED"/>
    <property type="match status" value="1"/>
</dbReference>
<evidence type="ECO:0000313" key="5">
    <source>
        <dbReference type="Proteomes" id="UP001497623"/>
    </source>
</evidence>
<evidence type="ECO:0000256" key="1">
    <source>
        <dbReference type="ARBA" id="ARBA00023157"/>
    </source>
</evidence>
<evidence type="ECO:0000256" key="2">
    <source>
        <dbReference type="ARBA" id="ARBA00024195"/>
    </source>
</evidence>